<gene>
    <name evidence="1" type="ORF">LCGC14_1792560</name>
</gene>
<accession>A0A0F9GS29</accession>
<sequence length="63" mass="7248">MGSLVIKVYRQGEYIFYSIIKHTDTIDLNNLILDINRCLTLLIVIVQEGFGLYKIVKGATRFL</sequence>
<name>A0A0F9GS29_9ZZZZ</name>
<evidence type="ECO:0000313" key="1">
    <source>
        <dbReference type="EMBL" id="KKM01624.1"/>
    </source>
</evidence>
<dbReference type="AlphaFoldDB" id="A0A0F9GS29"/>
<organism evidence="1">
    <name type="scientific">marine sediment metagenome</name>
    <dbReference type="NCBI Taxonomy" id="412755"/>
    <lineage>
        <taxon>unclassified sequences</taxon>
        <taxon>metagenomes</taxon>
        <taxon>ecological metagenomes</taxon>
    </lineage>
</organism>
<proteinExistence type="predicted"/>
<protein>
    <submittedName>
        <fullName evidence="1">Uncharacterized protein</fullName>
    </submittedName>
</protein>
<comment type="caution">
    <text evidence="1">The sequence shown here is derived from an EMBL/GenBank/DDBJ whole genome shotgun (WGS) entry which is preliminary data.</text>
</comment>
<reference evidence="1" key="1">
    <citation type="journal article" date="2015" name="Nature">
        <title>Complex archaea that bridge the gap between prokaryotes and eukaryotes.</title>
        <authorList>
            <person name="Spang A."/>
            <person name="Saw J.H."/>
            <person name="Jorgensen S.L."/>
            <person name="Zaremba-Niedzwiedzka K."/>
            <person name="Martijn J."/>
            <person name="Lind A.E."/>
            <person name="van Eijk R."/>
            <person name="Schleper C."/>
            <person name="Guy L."/>
            <person name="Ettema T.J."/>
        </authorList>
    </citation>
    <scope>NUCLEOTIDE SEQUENCE</scope>
</reference>
<dbReference type="EMBL" id="LAZR01017146">
    <property type="protein sequence ID" value="KKM01624.1"/>
    <property type="molecule type" value="Genomic_DNA"/>
</dbReference>